<organism evidence="1 2">
    <name type="scientific">Chitinophaga flava</name>
    <dbReference type="NCBI Taxonomy" id="2259036"/>
    <lineage>
        <taxon>Bacteria</taxon>
        <taxon>Pseudomonadati</taxon>
        <taxon>Bacteroidota</taxon>
        <taxon>Chitinophagia</taxon>
        <taxon>Chitinophagales</taxon>
        <taxon>Chitinophagaceae</taxon>
        <taxon>Chitinophaga</taxon>
    </lineage>
</organism>
<evidence type="ECO:0000313" key="1">
    <source>
        <dbReference type="EMBL" id="RBL93203.1"/>
    </source>
</evidence>
<sequence length="79" mass="8915">MLPAVTPLFIHYAGFQHGRPDGDSPGQQLHTCFIIIFLGQRVLQGTGLFHMPQKGWNRSPGVPGVMIYFSVWNMVLIEY</sequence>
<comment type="caution">
    <text evidence="1">The sequence shown here is derived from an EMBL/GenBank/DDBJ whole genome shotgun (WGS) entry which is preliminary data.</text>
</comment>
<proteinExistence type="predicted"/>
<protein>
    <submittedName>
        <fullName evidence="1">Uncharacterized protein</fullName>
    </submittedName>
</protein>
<accession>A0A365Y3Q2</accession>
<name>A0A365Y3Q2_9BACT</name>
<reference evidence="1 2" key="1">
    <citation type="submission" date="2018-05" db="EMBL/GenBank/DDBJ databases">
        <title>Chitinophaga sp. K3CV102501T nov., isolated from isolated from a monsoon evergreen broad-leaved forest soil.</title>
        <authorList>
            <person name="Lv Y."/>
        </authorList>
    </citation>
    <scope>NUCLEOTIDE SEQUENCE [LARGE SCALE GENOMIC DNA]</scope>
    <source>
        <strain evidence="1 2">GDMCC 1.1325</strain>
    </source>
</reference>
<evidence type="ECO:0000313" key="2">
    <source>
        <dbReference type="Proteomes" id="UP000253410"/>
    </source>
</evidence>
<gene>
    <name evidence="1" type="ORF">DF182_11735</name>
</gene>
<keyword evidence="2" id="KW-1185">Reference proteome</keyword>
<dbReference type="AlphaFoldDB" id="A0A365Y3Q2"/>
<dbReference type="EMBL" id="QFFJ01000001">
    <property type="protein sequence ID" value="RBL93203.1"/>
    <property type="molecule type" value="Genomic_DNA"/>
</dbReference>
<dbReference type="Proteomes" id="UP000253410">
    <property type="component" value="Unassembled WGS sequence"/>
</dbReference>